<accession>A0A0L0HF61</accession>
<dbReference type="InterPro" id="IPR020097">
    <property type="entry name" value="PsdUridine_synth_TruA_a/b_dom"/>
</dbReference>
<evidence type="ECO:0000256" key="4">
    <source>
        <dbReference type="SAM" id="MobiDB-lite"/>
    </source>
</evidence>
<feature type="compositionally biased region" description="Basic and acidic residues" evidence="4">
    <location>
        <begin position="239"/>
        <end position="250"/>
    </location>
</feature>
<evidence type="ECO:0000313" key="7">
    <source>
        <dbReference type="Proteomes" id="UP000053201"/>
    </source>
</evidence>
<dbReference type="InterPro" id="IPR020094">
    <property type="entry name" value="TruA/RsuA/RluB/E/F_N"/>
</dbReference>
<dbReference type="FunFam" id="3.30.70.660:FF:000002">
    <property type="entry name" value="tRNA pseudouridine synthase"/>
    <property type="match status" value="1"/>
</dbReference>
<dbReference type="PANTHER" id="PTHR11142">
    <property type="entry name" value="PSEUDOURIDYLATE SYNTHASE"/>
    <property type="match status" value="1"/>
</dbReference>
<dbReference type="RefSeq" id="XP_016608125.1">
    <property type="nucleotide sequence ID" value="XM_016752663.1"/>
</dbReference>
<evidence type="ECO:0000256" key="3">
    <source>
        <dbReference type="ARBA" id="ARBA00023235"/>
    </source>
</evidence>
<dbReference type="GO" id="GO:0009982">
    <property type="term" value="F:pseudouridine synthase activity"/>
    <property type="evidence" value="ECO:0007669"/>
    <property type="project" value="InterPro"/>
</dbReference>
<keyword evidence="3" id="KW-0413">Isomerase</keyword>
<dbReference type="Pfam" id="PF01416">
    <property type="entry name" value="PseudoU_synth_1"/>
    <property type="match status" value="1"/>
</dbReference>
<gene>
    <name evidence="6" type="ORF">SPPG_04427</name>
</gene>
<feature type="domain" description="Pseudouridine synthase I TruA alpha/beta" evidence="5">
    <location>
        <begin position="392"/>
        <end position="496"/>
    </location>
</feature>
<dbReference type="eggNOG" id="KOG2553">
    <property type="taxonomic scope" value="Eukaryota"/>
</dbReference>
<dbReference type="STRING" id="645134.A0A0L0HF61"/>
<dbReference type="InterPro" id="IPR001406">
    <property type="entry name" value="PsdUridine_synth_TruA"/>
</dbReference>
<name>A0A0L0HF61_SPIPD</name>
<dbReference type="SUPFAM" id="SSF55120">
    <property type="entry name" value="Pseudouridine synthase"/>
    <property type="match status" value="1"/>
</dbReference>
<dbReference type="InterPro" id="IPR020095">
    <property type="entry name" value="PsdUridine_synth_TruA_C"/>
</dbReference>
<dbReference type="InterPro" id="IPR020103">
    <property type="entry name" value="PsdUridine_synth_cat_dom_sf"/>
</dbReference>
<proteinExistence type="inferred from homology"/>
<dbReference type="GO" id="GO:0005634">
    <property type="term" value="C:nucleus"/>
    <property type="evidence" value="ECO:0007669"/>
    <property type="project" value="TreeGrafter"/>
</dbReference>
<dbReference type="GO" id="GO:0031119">
    <property type="term" value="P:tRNA pseudouridine synthesis"/>
    <property type="evidence" value="ECO:0007669"/>
    <property type="project" value="TreeGrafter"/>
</dbReference>
<feature type="region of interest" description="Disordered" evidence="4">
    <location>
        <begin position="322"/>
        <end position="369"/>
    </location>
</feature>
<feature type="compositionally biased region" description="Basic residues" evidence="4">
    <location>
        <begin position="174"/>
        <end position="186"/>
    </location>
</feature>
<comment type="similarity">
    <text evidence="1">Belongs to the tRNA pseudouridine synthase TruA family.</text>
</comment>
<dbReference type="InParanoid" id="A0A0L0HF61"/>
<dbReference type="GeneID" id="27687874"/>
<protein>
    <submittedName>
        <fullName evidence="6">tRNA pseudouridine synthase A</fullName>
    </submittedName>
</protein>
<dbReference type="GO" id="GO:0003723">
    <property type="term" value="F:RNA binding"/>
    <property type="evidence" value="ECO:0007669"/>
    <property type="project" value="InterPro"/>
</dbReference>
<evidence type="ECO:0000313" key="6">
    <source>
        <dbReference type="EMBL" id="KND00086.1"/>
    </source>
</evidence>
<reference evidence="6 7" key="1">
    <citation type="submission" date="2009-08" db="EMBL/GenBank/DDBJ databases">
        <title>The Genome Sequence of Spizellomyces punctatus strain DAOM BR117.</title>
        <authorList>
            <consortium name="The Broad Institute Genome Sequencing Platform"/>
            <person name="Russ C."/>
            <person name="Cuomo C."/>
            <person name="Shea T."/>
            <person name="Young S.K."/>
            <person name="Zeng Q."/>
            <person name="Koehrsen M."/>
            <person name="Haas B."/>
            <person name="Borodovsky M."/>
            <person name="Guigo R."/>
            <person name="Alvarado L."/>
            <person name="Berlin A."/>
            <person name="Bochicchio J."/>
            <person name="Borenstein D."/>
            <person name="Chapman S."/>
            <person name="Chen Z."/>
            <person name="Engels R."/>
            <person name="Freedman E."/>
            <person name="Gellesch M."/>
            <person name="Goldberg J."/>
            <person name="Griggs A."/>
            <person name="Gujja S."/>
            <person name="Heiman D."/>
            <person name="Hepburn T."/>
            <person name="Howarth C."/>
            <person name="Jen D."/>
            <person name="Larson L."/>
            <person name="Lewis B."/>
            <person name="Mehta T."/>
            <person name="Park D."/>
            <person name="Pearson M."/>
            <person name="Roberts A."/>
            <person name="Saif S."/>
            <person name="Shenoy N."/>
            <person name="Sisk P."/>
            <person name="Stolte C."/>
            <person name="Sykes S."/>
            <person name="Thomson T."/>
            <person name="Walk T."/>
            <person name="White J."/>
            <person name="Yandava C."/>
            <person name="Burger G."/>
            <person name="Gray M.W."/>
            <person name="Holland P.W.H."/>
            <person name="King N."/>
            <person name="Lang F.B.F."/>
            <person name="Roger A.J."/>
            <person name="Ruiz-Trillo I."/>
            <person name="Lander E."/>
            <person name="Nusbaum C."/>
        </authorList>
    </citation>
    <scope>NUCLEOTIDE SEQUENCE [LARGE SCALE GENOMIC DNA]</scope>
    <source>
        <strain evidence="6 7">DAOM BR117</strain>
    </source>
</reference>
<dbReference type="Proteomes" id="UP000053201">
    <property type="component" value="Unassembled WGS sequence"/>
</dbReference>
<evidence type="ECO:0000256" key="1">
    <source>
        <dbReference type="ARBA" id="ARBA00009375"/>
    </source>
</evidence>
<keyword evidence="7" id="KW-1185">Reference proteome</keyword>
<keyword evidence="2" id="KW-0819">tRNA processing</keyword>
<dbReference type="Gene3D" id="3.30.70.660">
    <property type="entry name" value="Pseudouridine synthase I, catalytic domain, C-terminal subdomain"/>
    <property type="match status" value="1"/>
</dbReference>
<evidence type="ECO:0000256" key="2">
    <source>
        <dbReference type="ARBA" id="ARBA00022694"/>
    </source>
</evidence>
<dbReference type="Gene3D" id="3.30.70.580">
    <property type="entry name" value="Pseudouridine synthase I, catalytic domain, N-terminal subdomain"/>
    <property type="match status" value="1"/>
</dbReference>
<sequence>MGESSNAPSKRLAVLYAYNGSLFQGLERSKGLKTIEGVLLSAIATIVGEADPTKRVSLVNISRASTTEAGEHAARQVLSLEVAASENAPMPTAESLTPLLPDGIKVFDIIQLNTSFSARRTCDTRTYEYLIPTYVFAPPPPETHYSYPPLSDTEFEELWPVNENLGPPGGLFKTIKRGMSLKRNKSQARSMSRAKSVNRKASRRDASGPPEDTVAPPKLERSMSSPSLPSPPPSPSSHPVEKKSGLRKFFETLTRGRSKTRNVEEEVPVTIARSKSRKGQAGGVPLTASGSAQSFSNEVSYSTSSPEKEDDFGFIATLRRSVSRKSTRRRDPEIASLRGSGEDALEEEKPETAEPQYFDPLHFPPPSEEELSLTRQYRITEDQVKAMNHILAMFNGTHNWHNYIPGAKYEDSRCYMRIINIECSAPEVHFGMEWLRIKVQAKAFARYQVRKMMAMAIMVIRTNTPRSIVANSFGYAKIEIPEAPAMGLILDEPHYDTFNSDCERRSDPNGIHFAKHLPAVTEFRHHSIHDPVYRAELESMKFNEWARNLDAYSFLYTYYLNERGVIKPNTNYVTKAAIEQERAAAEAAKQGVADGLFVKEEAKA</sequence>
<feature type="region of interest" description="Disordered" evidence="4">
    <location>
        <begin position="170"/>
        <end position="309"/>
    </location>
</feature>
<organism evidence="6 7">
    <name type="scientific">Spizellomyces punctatus (strain DAOM BR117)</name>
    <dbReference type="NCBI Taxonomy" id="645134"/>
    <lineage>
        <taxon>Eukaryota</taxon>
        <taxon>Fungi</taxon>
        <taxon>Fungi incertae sedis</taxon>
        <taxon>Chytridiomycota</taxon>
        <taxon>Chytridiomycota incertae sedis</taxon>
        <taxon>Chytridiomycetes</taxon>
        <taxon>Spizellomycetales</taxon>
        <taxon>Spizellomycetaceae</taxon>
        <taxon>Spizellomyces</taxon>
    </lineage>
</organism>
<dbReference type="GO" id="GO:1990481">
    <property type="term" value="P:mRNA pseudouridine synthesis"/>
    <property type="evidence" value="ECO:0007669"/>
    <property type="project" value="TreeGrafter"/>
</dbReference>
<feature type="compositionally biased region" description="Polar residues" evidence="4">
    <location>
        <begin position="288"/>
        <end position="305"/>
    </location>
</feature>
<dbReference type="PANTHER" id="PTHR11142:SF4">
    <property type="entry name" value="PSEUDOURIDYLATE SYNTHASE 1 HOMOLOG"/>
    <property type="match status" value="1"/>
</dbReference>
<dbReference type="VEuPathDB" id="FungiDB:SPPG_04427"/>
<dbReference type="OrthoDB" id="10256309at2759"/>
<dbReference type="AlphaFoldDB" id="A0A0L0HF61"/>
<dbReference type="EMBL" id="KQ257456">
    <property type="protein sequence ID" value="KND00086.1"/>
    <property type="molecule type" value="Genomic_DNA"/>
</dbReference>
<evidence type="ECO:0000259" key="5">
    <source>
        <dbReference type="Pfam" id="PF01416"/>
    </source>
</evidence>